<dbReference type="SUPFAM" id="SSF51445">
    <property type="entry name" value="(Trans)glycosidases"/>
    <property type="match status" value="1"/>
</dbReference>
<dbReference type="EMBL" id="JAAKYA010000072">
    <property type="protein sequence ID" value="NGO39841.1"/>
    <property type="molecule type" value="Genomic_DNA"/>
</dbReference>
<dbReference type="Pfam" id="PF01229">
    <property type="entry name" value="Glyco_hydro_39"/>
    <property type="match status" value="1"/>
</dbReference>
<dbReference type="Gene3D" id="3.20.20.80">
    <property type="entry name" value="Glycosidases"/>
    <property type="match status" value="1"/>
</dbReference>
<keyword evidence="3" id="KW-0326">Glycosidase</keyword>
<dbReference type="PANTHER" id="PTHR12631">
    <property type="entry name" value="ALPHA-L-IDURONIDASE"/>
    <property type="match status" value="1"/>
</dbReference>
<proteinExistence type="inferred from homology"/>
<evidence type="ECO:0000259" key="5">
    <source>
        <dbReference type="Pfam" id="PF01229"/>
    </source>
</evidence>
<sequence>MELLPPAAPGAGPAPFPVHLHINAAQPGPPWPPVWRFFGCDEPNYAYMPNGQKLMRQLGALRPDQVFFRTHNLLNSGDGTPALKWGSTGVYREDEQGRPIYDWTILDRIFDTYRACRVRPYVEIGFMPRDLSTRPDPYQHNWHPGAPYEAIYTGWAHPPRDYGKWADLVYAWVQHCIERYGRAEVEQWYWQVWNEPNIGYWQGTRDEFLRLHDFAIHAVRRALPTARVGGPDVAGSGGRFMEAFLVHCLRGTNHATGRRGTPLDFVSFHAKGAPVFTNGHVRMGLHVHLRTIRDGFRLLNRFPELRDTPVILGESDPEGCAACQGPQLGYRNGTLYASYTAASFPRILELARRHQIRLEGVLTWAFTFENQPPFAGFRQLATDGIDLPVLNVFRMFSRMDGAELPVTSTAAAPLDDILEHGVRNEPDVAAVATLTTNALHVLLWHYHDDDLPGPSAHVHLTFRDLPEGWHQLRLTHLRIDHDHSNAYTEWLRMGQPNPITPEQRARLEAASALSEYEPARTLPVHQRQISIDFILPRQGVSFLTLSNDHS</sequence>
<reference evidence="6 7" key="1">
    <citation type="submission" date="2020-02" db="EMBL/GenBank/DDBJ databases">
        <title>Draft genome sequence of Limisphaera ngatamarikiensis NGM72.4T, a thermophilic Verrucomicrobia grouped in subdivision 3.</title>
        <authorList>
            <person name="Carere C.R."/>
            <person name="Steen J."/>
            <person name="Hugenholtz P."/>
            <person name="Stott M.B."/>
        </authorList>
    </citation>
    <scope>NUCLEOTIDE SEQUENCE [LARGE SCALE GENOMIC DNA]</scope>
    <source>
        <strain evidence="6 7">NGM72.4</strain>
    </source>
</reference>
<dbReference type="GO" id="GO:0004553">
    <property type="term" value="F:hydrolase activity, hydrolyzing O-glycosyl compounds"/>
    <property type="evidence" value="ECO:0007669"/>
    <property type="project" value="InterPro"/>
</dbReference>
<accession>A0A6M1RWL4</accession>
<dbReference type="Proteomes" id="UP000477311">
    <property type="component" value="Unassembled WGS sequence"/>
</dbReference>
<gene>
    <name evidence="6" type="ORF">G4L39_10615</name>
</gene>
<evidence type="ECO:0000313" key="6">
    <source>
        <dbReference type="EMBL" id="NGO39841.1"/>
    </source>
</evidence>
<dbReference type="Gene3D" id="2.60.40.1500">
    <property type="entry name" value="Glycosyl hydrolase domain, family 39"/>
    <property type="match status" value="1"/>
</dbReference>
<dbReference type="InterPro" id="IPR017853">
    <property type="entry name" value="GH"/>
</dbReference>
<dbReference type="SUPFAM" id="SSF51011">
    <property type="entry name" value="Glycosyl hydrolase domain"/>
    <property type="match status" value="1"/>
</dbReference>
<name>A0A6M1RWL4_9BACT</name>
<dbReference type="PANTHER" id="PTHR12631:SF8">
    <property type="entry name" value="ALPHA-L-IDURONIDASE"/>
    <property type="match status" value="1"/>
</dbReference>
<feature type="active site" description="Proton donor" evidence="4">
    <location>
        <position position="195"/>
    </location>
</feature>
<evidence type="ECO:0000256" key="2">
    <source>
        <dbReference type="ARBA" id="ARBA00022801"/>
    </source>
</evidence>
<evidence type="ECO:0000313" key="7">
    <source>
        <dbReference type="Proteomes" id="UP000477311"/>
    </source>
</evidence>
<evidence type="ECO:0000256" key="4">
    <source>
        <dbReference type="PIRSR" id="PIRSR600514-1"/>
    </source>
</evidence>
<comment type="similarity">
    <text evidence="1">Belongs to the glycosyl hydrolase 39 family.</text>
</comment>
<keyword evidence="7" id="KW-1185">Reference proteome</keyword>
<dbReference type="PRINTS" id="PR00745">
    <property type="entry name" value="GLHYDRLASE39"/>
</dbReference>
<dbReference type="InterPro" id="IPR000514">
    <property type="entry name" value="Glyco_hydro_39"/>
</dbReference>
<dbReference type="InterPro" id="IPR049166">
    <property type="entry name" value="GH39_cat"/>
</dbReference>
<dbReference type="AlphaFoldDB" id="A0A6M1RWL4"/>
<protein>
    <submittedName>
        <fullName evidence="6">Beta-xylosidase</fullName>
    </submittedName>
</protein>
<feature type="domain" description="Glycosyl hydrolases family 39 N-terminal catalytic" evidence="5">
    <location>
        <begin position="21"/>
        <end position="511"/>
    </location>
</feature>
<keyword evidence="2" id="KW-0378">Hydrolase</keyword>
<dbReference type="InterPro" id="IPR051923">
    <property type="entry name" value="Glycosyl_Hydrolase_39"/>
</dbReference>
<evidence type="ECO:0000256" key="3">
    <source>
        <dbReference type="ARBA" id="ARBA00023295"/>
    </source>
</evidence>
<evidence type="ECO:0000256" key="1">
    <source>
        <dbReference type="ARBA" id="ARBA00008875"/>
    </source>
</evidence>
<dbReference type="GO" id="GO:0005975">
    <property type="term" value="P:carbohydrate metabolic process"/>
    <property type="evidence" value="ECO:0007669"/>
    <property type="project" value="InterPro"/>
</dbReference>
<organism evidence="6 7">
    <name type="scientific">Limisphaera ngatamarikiensis</name>
    <dbReference type="NCBI Taxonomy" id="1324935"/>
    <lineage>
        <taxon>Bacteria</taxon>
        <taxon>Pseudomonadati</taxon>
        <taxon>Verrucomicrobiota</taxon>
        <taxon>Verrucomicrobiia</taxon>
        <taxon>Limisphaerales</taxon>
        <taxon>Limisphaeraceae</taxon>
        <taxon>Limisphaera</taxon>
    </lineage>
</organism>
<comment type="caution">
    <text evidence="6">The sequence shown here is derived from an EMBL/GenBank/DDBJ whole genome shotgun (WGS) entry which is preliminary data.</text>
</comment>